<evidence type="ECO:0000313" key="3">
    <source>
        <dbReference type="Proteomes" id="UP000078546"/>
    </source>
</evidence>
<reference evidence="2" key="1">
    <citation type="submission" date="2016-05" db="EMBL/GenBank/DDBJ databases">
        <authorList>
            <person name="Lavstsen T."/>
            <person name="Jespersen J.S."/>
        </authorList>
    </citation>
    <scope>NUCLEOTIDE SEQUENCE [LARGE SCALE GENOMIC DNA]</scope>
</reference>
<dbReference type="EMBL" id="FLQV01000872">
    <property type="protein sequence ID" value="SBS98614.1"/>
    <property type="molecule type" value="Genomic_DNA"/>
</dbReference>
<protein>
    <submittedName>
        <fullName evidence="2">Uncharacterized protein</fullName>
    </submittedName>
</protein>
<sequence>MVVCSYSVFHAIQFHIGLKNGGENVWAFSSNTFEKKKWHRIKKKNAYGWMKSGDTNYRKTANRALVPHVVIPRGYMQKVWLNENEMIKL</sequence>
<dbReference type="AlphaFoldDB" id="A0A1A8X044"/>
<gene>
    <name evidence="2" type="ORF">POVCU1_047490</name>
    <name evidence="1" type="ORF">POVCU2_0051180</name>
</gene>
<evidence type="ECO:0000313" key="4">
    <source>
        <dbReference type="Proteomes" id="UP000078560"/>
    </source>
</evidence>
<reference evidence="3 4" key="2">
    <citation type="submission" date="2016-05" db="EMBL/GenBank/DDBJ databases">
        <authorList>
            <person name="Naeem Raeece"/>
        </authorList>
    </citation>
    <scope>NUCLEOTIDE SEQUENCE [LARGE SCALE GENOMIC DNA]</scope>
</reference>
<evidence type="ECO:0000313" key="1">
    <source>
        <dbReference type="EMBL" id="SBS88906.1"/>
    </source>
</evidence>
<dbReference type="Proteomes" id="UP000078546">
    <property type="component" value="Unassembled WGS sequence"/>
</dbReference>
<name>A0A1A8X044_PLAOA</name>
<evidence type="ECO:0000313" key="2">
    <source>
        <dbReference type="EMBL" id="SBS98614.1"/>
    </source>
</evidence>
<proteinExistence type="predicted"/>
<organism evidence="2 3">
    <name type="scientific">Plasmodium ovale curtisi</name>
    <dbReference type="NCBI Taxonomy" id="864141"/>
    <lineage>
        <taxon>Eukaryota</taxon>
        <taxon>Sar</taxon>
        <taxon>Alveolata</taxon>
        <taxon>Apicomplexa</taxon>
        <taxon>Aconoidasida</taxon>
        <taxon>Haemosporida</taxon>
        <taxon>Plasmodiidae</taxon>
        <taxon>Plasmodium</taxon>
        <taxon>Plasmodium (Plasmodium)</taxon>
    </lineage>
</organism>
<accession>A0A1A8X044</accession>
<dbReference type="Proteomes" id="UP000078560">
    <property type="component" value="Unassembled WGS sequence"/>
</dbReference>
<dbReference type="EMBL" id="FLQU01000664">
    <property type="protein sequence ID" value="SBS88906.1"/>
    <property type="molecule type" value="Genomic_DNA"/>
</dbReference>